<keyword evidence="1" id="KW-0812">Transmembrane</keyword>
<dbReference type="WBParaSite" id="DME_0000970901-mRNA-1">
    <property type="protein sequence ID" value="DME_0000970901-mRNA-1"/>
    <property type="gene ID" value="DME_0000970901"/>
</dbReference>
<reference evidence="5" key="1">
    <citation type="submission" date="2017-02" db="UniProtKB">
        <authorList>
            <consortium name="WormBaseParasite"/>
        </authorList>
    </citation>
    <scope>IDENTIFICATION</scope>
</reference>
<dbReference type="AlphaFoldDB" id="A0A0N4UP41"/>
<dbReference type="InterPro" id="IPR022559">
    <property type="entry name" value="SUP-1-like"/>
</dbReference>
<dbReference type="EMBL" id="UYYG01000124">
    <property type="protein sequence ID" value="VDN53352.1"/>
    <property type="molecule type" value="Genomic_DNA"/>
</dbReference>
<proteinExistence type="predicted"/>
<dbReference type="OrthoDB" id="5874082at2759"/>
<reference evidence="2 4" key="2">
    <citation type="submission" date="2018-11" db="EMBL/GenBank/DDBJ databases">
        <authorList>
            <consortium name="Pathogen Informatics"/>
        </authorList>
    </citation>
    <scope>NUCLEOTIDE SEQUENCE [LARGE SCALE GENOMIC DNA]</scope>
</reference>
<keyword evidence="4" id="KW-1185">Reference proteome</keyword>
<evidence type="ECO:0000313" key="5">
    <source>
        <dbReference type="WBParaSite" id="DME_0000970901-mRNA-1"/>
    </source>
</evidence>
<keyword evidence="1" id="KW-0472">Membrane</keyword>
<organism evidence="3 5">
    <name type="scientific">Dracunculus medinensis</name>
    <name type="common">Guinea worm</name>
    <dbReference type="NCBI Taxonomy" id="318479"/>
    <lineage>
        <taxon>Eukaryota</taxon>
        <taxon>Metazoa</taxon>
        <taxon>Ecdysozoa</taxon>
        <taxon>Nematoda</taxon>
        <taxon>Chromadorea</taxon>
        <taxon>Rhabditida</taxon>
        <taxon>Spirurina</taxon>
        <taxon>Dracunculoidea</taxon>
        <taxon>Dracunculidae</taxon>
        <taxon>Dracunculus</taxon>
    </lineage>
</organism>
<dbReference type="PANTHER" id="PTHR34149">
    <property type="entry name" value="PROTEIN CBG11905-RELATED"/>
    <property type="match status" value="1"/>
</dbReference>
<dbReference type="Proteomes" id="UP000274756">
    <property type="component" value="Unassembled WGS sequence"/>
</dbReference>
<sequence>MVRRFDKARAIIDSDVNKFMEFLWCPSKLIGTMCPENSLTYYYSCCGELRNKCCYNTRTWVLVASIAVPFIILIAIIIVLIRKFCVKRNDEYIPGQRQMSEQPQKNYLIGRRP</sequence>
<dbReference type="PANTHER" id="PTHR34149:SF6">
    <property type="entry name" value="TRANSMEMBRANE PROTEIN"/>
    <property type="match status" value="1"/>
</dbReference>
<dbReference type="Proteomes" id="UP000038040">
    <property type="component" value="Unplaced"/>
</dbReference>
<feature type="transmembrane region" description="Helical" evidence="1">
    <location>
        <begin position="60"/>
        <end position="81"/>
    </location>
</feature>
<name>A0A0N4UP41_DRAME</name>
<evidence type="ECO:0000313" key="4">
    <source>
        <dbReference type="Proteomes" id="UP000274756"/>
    </source>
</evidence>
<gene>
    <name evidence="2" type="ORF">DME_LOCUS3325</name>
</gene>
<protein>
    <submittedName>
        <fullName evidence="5">CX domain-containing protein</fullName>
    </submittedName>
</protein>
<evidence type="ECO:0000256" key="1">
    <source>
        <dbReference type="SAM" id="Phobius"/>
    </source>
</evidence>
<dbReference type="Pfam" id="PF10853">
    <property type="entry name" value="DUF2650"/>
    <property type="match status" value="1"/>
</dbReference>
<accession>A0A0N4UP41</accession>
<evidence type="ECO:0000313" key="3">
    <source>
        <dbReference type="Proteomes" id="UP000038040"/>
    </source>
</evidence>
<evidence type="ECO:0000313" key="2">
    <source>
        <dbReference type="EMBL" id="VDN53352.1"/>
    </source>
</evidence>
<keyword evidence="1" id="KW-1133">Transmembrane helix</keyword>